<keyword evidence="4 5" id="KW-0472">Membrane</keyword>
<dbReference type="AlphaFoldDB" id="A0AAE0Y136"/>
<comment type="subcellular location">
    <subcellularLocation>
        <location evidence="1">Membrane</location>
    </subcellularLocation>
</comment>
<comment type="caution">
    <text evidence="7">The sequence shown here is derived from an EMBL/GenBank/DDBJ whole genome shotgun (WGS) entry which is preliminary data.</text>
</comment>
<feature type="transmembrane region" description="Helical" evidence="5">
    <location>
        <begin position="207"/>
        <end position="229"/>
    </location>
</feature>
<evidence type="ECO:0000256" key="4">
    <source>
        <dbReference type="ARBA" id="ARBA00023136"/>
    </source>
</evidence>
<gene>
    <name evidence="7" type="ORF">RRG08_032607</name>
</gene>
<evidence type="ECO:0000256" key="1">
    <source>
        <dbReference type="ARBA" id="ARBA00004370"/>
    </source>
</evidence>
<proteinExistence type="predicted"/>
<protein>
    <recommendedName>
        <fullName evidence="6">G-protein coupled receptors family 1 profile domain-containing protein</fullName>
    </recommendedName>
</protein>
<evidence type="ECO:0000256" key="3">
    <source>
        <dbReference type="ARBA" id="ARBA00022989"/>
    </source>
</evidence>
<feature type="transmembrane region" description="Helical" evidence="5">
    <location>
        <begin position="166"/>
        <end position="187"/>
    </location>
</feature>
<dbReference type="Gene3D" id="1.20.1070.10">
    <property type="entry name" value="Rhodopsin 7-helix transmembrane proteins"/>
    <property type="match status" value="1"/>
</dbReference>
<keyword evidence="3 5" id="KW-1133">Transmembrane helix</keyword>
<dbReference type="EMBL" id="JAWDGP010007236">
    <property type="protein sequence ID" value="KAK3727648.1"/>
    <property type="molecule type" value="Genomic_DNA"/>
</dbReference>
<evidence type="ECO:0000313" key="8">
    <source>
        <dbReference type="Proteomes" id="UP001283361"/>
    </source>
</evidence>
<accession>A0AAE0Y136</accession>
<feature type="transmembrane region" description="Helical" evidence="5">
    <location>
        <begin position="257"/>
        <end position="278"/>
    </location>
</feature>
<evidence type="ECO:0000313" key="7">
    <source>
        <dbReference type="EMBL" id="KAK3727648.1"/>
    </source>
</evidence>
<organism evidence="7 8">
    <name type="scientific">Elysia crispata</name>
    <name type="common">lettuce slug</name>
    <dbReference type="NCBI Taxonomy" id="231223"/>
    <lineage>
        <taxon>Eukaryota</taxon>
        <taxon>Metazoa</taxon>
        <taxon>Spiralia</taxon>
        <taxon>Lophotrochozoa</taxon>
        <taxon>Mollusca</taxon>
        <taxon>Gastropoda</taxon>
        <taxon>Heterobranchia</taxon>
        <taxon>Euthyneura</taxon>
        <taxon>Panpulmonata</taxon>
        <taxon>Sacoglossa</taxon>
        <taxon>Placobranchoidea</taxon>
        <taxon>Plakobranchidae</taxon>
        <taxon>Elysia</taxon>
    </lineage>
</organism>
<dbReference type="InterPro" id="IPR017452">
    <property type="entry name" value="GPCR_Rhodpsn_7TM"/>
</dbReference>
<feature type="transmembrane region" description="Helical" evidence="5">
    <location>
        <begin position="82"/>
        <end position="108"/>
    </location>
</feature>
<feature type="transmembrane region" description="Helical" evidence="5">
    <location>
        <begin position="120"/>
        <end position="145"/>
    </location>
</feature>
<sequence>MDVPSVSLSDEASRYGNMSNVSDSLCIISNAEQALELRLRNFVLVTRVIICPLLCVWSILSGVVNSIAFCKIGLSDGVNQNLLILSVADTVQAIIALVNSVCYTFQLLHIDFEGVTFHALHVALAVIYSLPLGVSIITTTVIAVVRCCCVTMPFTVQKNLTARRQLAAIMILCSFYIVAIFSILLQLRPQDCRVLSGAAWSTWLKLTSAVTVSAFIVIIVSQIILIHALRKSSKFQLRTAGSTSEDRSVRDRRVIKGILQVLIIFAVCNILIIFVTLFKKNVNFTAQFCSEAEESSGLKNSKRRKSFKQSTIRFWIEKYGGFNWS</sequence>
<dbReference type="PROSITE" id="PS50262">
    <property type="entry name" value="G_PROTEIN_RECEP_F1_2"/>
    <property type="match status" value="1"/>
</dbReference>
<dbReference type="GO" id="GO:0016020">
    <property type="term" value="C:membrane"/>
    <property type="evidence" value="ECO:0007669"/>
    <property type="project" value="UniProtKB-SubCell"/>
</dbReference>
<keyword evidence="2 5" id="KW-0812">Transmembrane</keyword>
<keyword evidence="8" id="KW-1185">Reference proteome</keyword>
<feature type="domain" description="G-protein coupled receptors family 1 profile" evidence="6">
    <location>
        <begin position="60"/>
        <end position="278"/>
    </location>
</feature>
<evidence type="ECO:0000256" key="5">
    <source>
        <dbReference type="SAM" id="Phobius"/>
    </source>
</evidence>
<evidence type="ECO:0000256" key="2">
    <source>
        <dbReference type="ARBA" id="ARBA00022692"/>
    </source>
</evidence>
<feature type="transmembrane region" description="Helical" evidence="5">
    <location>
        <begin position="44"/>
        <end position="70"/>
    </location>
</feature>
<dbReference type="SUPFAM" id="SSF81321">
    <property type="entry name" value="Family A G protein-coupled receptor-like"/>
    <property type="match status" value="1"/>
</dbReference>
<dbReference type="CDD" id="cd00637">
    <property type="entry name" value="7tm_classA_rhodopsin-like"/>
    <property type="match status" value="1"/>
</dbReference>
<dbReference type="Proteomes" id="UP001283361">
    <property type="component" value="Unassembled WGS sequence"/>
</dbReference>
<name>A0AAE0Y136_9GAST</name>
<reference evidence="7" key="1">
    <citation type="journal article" date="2023" name="G3 (Bethesda)">
        <title>A reference genome for the long-term kleptoplast-retaining sea slug Elysia crispata morphotype clarki.</title>
        <authorList>
            <person name="Eastman K.E."/>
            <person name="Pendleton A.L."/>
            <person name="Shaikh M.A."/>
            <person name="Suttiyut T."/>
            <person name="Ogas R."/>
            <person name="Tomko P."/>
            <person name="Gavelis G."/>
            <person name="Widhalm J.R."/>
            <person name="Wisecaver J.H."/>
        </authorList>
    </citation>
    <scope>NUCLEOTIDE SEQUENCE</scope>
    <source>
        <strain evidence="7">ECLA1</strain>
    </source>
</reference>
<evidence type="ECO:0000259" key="6">
    <source>
        <dbReference type="PROSITE" id="PS50262"/>
    </source>
</evidence>